<reference evidence="1 2" key="1">
    <citation type="journal article" date="2016" name="Genome Announc.">
        <title>Complete Genome Sequence of Methylobacterium populi P-1M, Isolated from Pink-Pigmented Household Biofilm.</title>
        <authorList>
            <person name="Morohoshi T."/>
            <person name="Ikeda T."/>
        </authorList>
    </citation>
    <scope>NUCLEOTIDE SEQUENCE [LARGE SCALE GENOMIC DNA]</scope>
    <source>
        <strain evidence="1 2">P-1M</strain>
    </source>
</reference>
<gene>
    <name evidence="1" type="ORF">MPPM_5116</name>
</gene>
<dbReference type="AlphaFoldDB" id="A0A160PMN3"/>
<accession>A0A160PMN3</accession>
<dbReference type="OrthoDB" id="8000081at2"/>
<sequence>MPVRMTQETQDVIDGQRQVVVRVHFGRPDAGRDVVEVAATVRVPAIESQAQTEAAARQMARRALEQALSAFPL</sequence>
<dbReference type="Proteomes" id="UP000218288">
    <property type="component" value="Chromosome"/>
</dbReference>
<evidence type="ECO:0000313" key="1">
    <source>
        <dbReference type="EMBL" id="BAU93721.1"/>
    </source>
</evidence>
<proteinExistence type="predicted"/>
<evidence type="ECO:0000313" key="2">
    <source>
        <dbReference type="Proteomes" id="UP000218288"/>
    </source>
</evidence>
<protein>
    <submittedName>
        <fullName evidence="1">Uncharacterized protein</fullName>
    </submittedName>
</protein>
<name>A0A160PMN3_9HYPH</name>
<organism evidence="1 2">
    <name type="scientific">Methylorubrum populi</name>
    <dbReference type="NCBI Taxonomy" id="223967"/>
    <lineage>
        <taxon>Bacteria</taxon>
        <taxon>Pseudomonadati</taxon>
        <taxon>Pseudomonadota</taxon>
        <taxon>Alphaproteobacteria</taxon>
        <taxon>Hyphomicrobiales</taxon>
        <taxon>Methylobacteriaceae</taxon>
        <taxon>Methylorubrum</taxon>
    </lineage>
</organism>
<dbReference type="EMBL" id="AP014809">
    <property type="protein sequence ID" value="BAU93721.1"/>
    <property type="molecule type" value="Genomic_DNA"/>
</dbReference>